<dbReference type="AlphaFoldDB" id="A0A853IIX6"/>
<reference evidence="2 3" key="1">
    <citation type="submission" date="2020-07" db="EMBL/GenBank/DDBJ databases">
        <title>Endozoicomonas sp. nov., isolated from sediment.</title>
        <authorList>
            <person name="Gu T."/>
        </authorList>
    </citation>
    <scope>NUCLEOTIDE SEQUENCE [LARGE SCALE GENOMIC DNA]</scope>
    <source>
        <strain evidence="2 3">SM1973</strain>
    </source>
</reference>
<name>A0A853IIX6_9GAMM</name>
<dbReference type="InterPro" id="IPR008523">
    <property type="entry name" value="DUF805"/>
</dbReference>
<keyword evidence="1" id="KW-1133">Transmembrane helix</keyword>
<dbReference type="PANTHER" id="PTHR34980:SF3">
    <property type="entry name" value="BLR8105 PROTEIN"/>
    <property type="match status" value="1"/>
</dbReference>
<dbReference type="EMBL" id="JACCKB010000077">
    <property type="protein sequence ID" value="NYZ69357.1"/>
    <property type="molecule type" value="Genomic_DNA"/>
</dbReference>
<feature type="transmembrane region" description="Helical" evidence="1">
    <location>
        <begin position="41"/>
        <end position="68"/>
    </location>
</feature>
<keyword evidence="1" id="KW-0812">Transmembrane</keyword>
<accession>A0A853IIX6</accession>
<keyword evidence="3" id="KW-1185">Reference proteome</keyword>
<dbReference type="GO" id="GO:0005886">
    <property type="term" value="C:plasma membrane"/>
    <property type="evidence" value="ECO:0007669"/>
    <property type="project" value="TreeGrafter"/>
</dbReference>
<dbReference type="RefSeq" id="WP_180571351.1">
    <property type="nucleotide sequence ID" value="NZ_JACCKB010000077.1"/>
</dbReference>
<feature type="transmembrane region" description="Helical" evidence="1">
    <location>
        <begin position="157"/>
        <end position="182"/>
    </location>
</feature>
<feature type="transmembrane region" description="Helical" evidence="1">
    <location>
        <begin position="74"/>
        <end position="100"/>
    </location>
</feature>
<proteinExistence type="predicted"/>
<dbReference type="Proteomes" id="UP000569732">
    <property type="component" value="Unassembled WGS sequence"/>
</dbReference>
<evidence type="ECO:0000313" key="3">
    <source>
        <dbReference type="Proteomes" id="UP000569732"/>
    </source>
</evidence>
<sequence>MSSQQNPYLSPKTNVISKTEEVSVIPKFFGYKGRINRLRYFVYNFLFSFATAFISLFAFIPISIIAALSGGSSGAAMAMGGFSIFLYIAVCLVSLVYFITISIRRCHDLNKTGWLTLLMAIPVVGFFLYLYLLFAKGTEGANRWGAEVIPSPTWHKVIAWLFAGLIIFCVIIGFIAGIANAIR</sequence>
<protein>
    <submittedName>
        <fullName evidence="2">DUF805 domain-containing protein</fullName>
    </submittedName>
</protein>
<feature type="transmembrane region" description="Helical" evidence="1">
    <location>
        <begin position="112"/>
        <end position="134"/>
    </location>
</feature>
<organism evidence="2 3">
    <name type="scientific">Spartinivicinus marinus</name>
    <dbReference type="NCBI Taxonomy" id="2994442"/>
    <lineage>
        <taxon>Bacteria</taxon>
        <taxon>Pseudomonadati</taxon>
        <taxon>Pseudomonadota</taxon>
        <taxon>Gammaproteobacteria</taxon>
        <taxon>Oceanospirillales</taxon>
        <taxon>Zooshikellaceae</taxon>
        <taxon>Spartinivicinus</taxon>
    </lineage>
</organism>
<dbReference type="Pfam" id="PF05656">
    <property type="entry name" value="DUF805"/>
    <property type="match status" value="1"/>
</dbReference>
<keyword evidence="1" id="KW-0472">Membrane</keyword>
<evidence type="ECO:0000256" key="1">
    <source>
        <dbReference type="SAM" id="Phobius"/>
    </source>
</evidence>
<evidence type="ECO:0000313" key="2">
    <source>
        <dbReference type="EMBL" id="NYZ69357.1"/>
    </source>
</evidence>
<comment type="caution">
    <text evidence="2">The sequence shown here is derived from an EMBL/GenBank/DDBJ whole genome shotgun (WGS) entry which is preliminary data.</text>
</comment>
<gene>
    <name evidence="2" type="ORF">H0A36_25390</name>
</gene>
<dbReference type="PANTHER" id="PTHR34980">
    <property type="entry name" value="INNER MEMBRANE PROTEIN-RELATED-RELATED"/>
    <property type="match status" value="1"/>
</dbReference>